<name>A0A239XW42_9FLAO</name>
<evidence type="ECO:0000313" key="1">
    <source>
        <dbReference type="EMBL" id="SNV51025.1"/>
    </source>
</evidence>
<protein>
    <recommendedName>
        <fullName evidence="3">Outer membrane protein beta-barrel domain-containing protein</fullName>
    </recommendedName>
</protein>
<dbReference type="AlphaFoldDB" id="A0A239XW42"/>
<organism evidence="1 2">
    <name type="scientific">Chryseobacterium taklimakanense</name>
    <dbReference type="NCBI Taxonomy" id="536441"/>
    <lineage>
        <taxon>Bacteria</taxon>
        <taxon>Pseudomonadati</taxon>
        <taxon>Bacteroidota</taxon>
        <taxon>Flavobacteriia</taxon>
        <taxon>Flavobacteriales</taxon>
        <taxon>Weeksellaceae</taxon>
        <taxon>Chryseobacterium group</taxon>
        <taxon>Chryseobacterium</taxon>
    </lineage>
</organism>
<reference evidence="1 2" key="1">
    <citation type="submission" date="2017-06" db="EMBL/GenBank/DDBJ databases">
        <authorList>
            <consortium name="Pathogen Informatics"/>
        </authorList>
    </citation>
    <scope>NUCLEOTIDE SEQUENCE [LARGE SCALE GENOMIC DNA]</scope>
    <source>
        <strain evidence="1 2">NCTC13490</strain>
    </source>
</reference>
<dbReference type="EMBL" id="LT906465">
    <property type="protein sequence ID" value="SNV51025.1"/>
    <property type="molecule type" value="Genomic_DNA"/>
</dbReference>
<proteinExistence type="predicted"/>
<evidence type="ECO:0008006" key="3">
    <source>
        <dbReference type="Google" id="ProtNLM"/>
    </source>
</evidence>
<sequence>MPISIKVKKDDQTQMQSFCVRNNFNISSEYKNFSLQYQFNFPVFMLNGAFLSTTENASHLFASYKLKEWTFKTGLYWMGMPSEYKTKSLPESLVNYSTHTQIFNNKNMFVLGLSYDFSSGKKLQIQKKLENSTAPAATF</sequence>
<gene>
    <name evidence="1" type="ORF">SAMEA4412677_02574</name>
</gene>
<evidence type="ECO:0000313" key="2">
    <source>
        <dbReference type="Proteomes" id="UP000215196"/>
    </source>
</evidence>
<keyword evidence="2" id="KW-1185">Reference proteome</keyword>
<dbReference type="KEGG" id="ctak:4412677_02574"/>
<accession>A0A239XW42</accession>
<dbReference type="Proteomes" id="UP000215196">
    <property type="component" value="Chromosome 1"/>
</dbReference>